<gene>
    <name evidence="2" type="ORF">MKW94_005914</name>
    <name evidence="3" type="ORF">MKW94_029954</name>
</gene>
<evidence type="ECO:0000313" key="2">
    <source>
        <dbReference type="EMBL" id="MCL7022576.1"/>
    </source>
</evidence>
<dbReference type="PANTHER" id="PTHR47426">
    <property type="entry name" value="ACYL-COA N-ACYLTRANSFERASES (NAT) SUPERFAMILY PROTEIN"/>
    <property type="match status" value="1"/>
</dbReference>
<dbReference type="GO" id="GO:0016747">
    <property type="term" value="F:acyltransferase activity, transferring groups other than amino-acyl groups"/>
    <property type="evidence" value="ECO:0007669"/>
    <property type="project" value="InterPro"/>
</dbReference>
<dbReference type="InterPro" id="IPR016181">
    <property type="entry name" value="Acyl_CoA_acyltransferase"/>
</dbReference>
<sequence>MCVIAVRKEGGIVQNGMFENIIGTLNVHVKYTYHLDNFPEYLGNRETSIIFNKVGPQYAVLSNVVVDKCARQQCIPKMYVHVRRDNKPALALYRKMGFEILADATAEPLMEQHNLYLCCINLQ</sequence>
<evidence type="ECO:0000313" key="3">
    <source>
        <dbReference type="EMBL" id="MCL7035044.1"/>
    </source>
</evidence>
<keyword evidence="4" id="KW-1185">Reference proteome</keyword>
<dbReference type="Pfam" id="PF00583">
    <property type="entry name" value="Acetyltransf_1"/>
    <property type="match status" value="1"/>
</dbReference>
<dbReference type="AlphaFoldDB" id="A0AA41RQB1"/>
<protein>
    <recommendedName>
        <fullName evidence="1">N-acetyltransferase domain-containing protein</fullName>
    </recommendedName>
</protein>
<evidence type="ECO:0000259" key="1">
    <source>
        <dbReference type="Pfam" id="PF00583"/>
    </source>
</evidence>
<name>A0AA41RQB1_PAPNU</name>
<dbReference type="SUPFAM" id="SSF55729">
    <property type="entry name" value="Acyl-CoA N-acyltransferases (Nat)"/>
    <property type="match status" value="1"/>
</dbReference>
<proteinExistence type="predicted"/>
<dbReference type="PANTHER" id="PTHR47426:SF3">
    <property type="entry name" value="GCN5-RELATED N-ACETYLTRANSFERASE 6, CHLOROPLASTIC"/>
    <property type="match status" value="1"/>
</dbReference>
<dbReference type="InterPro" id="IPR000182">
    <property type="entry name" value="GNAT_dom"/>
</dbReference>
<organism evidence="2 4">
    <name type="scientific">Papaver nudicaule</name>
    <name type="common">Iceland poppy</name>
    <dbReference type="NCBI Taxonomy" id="74823"/>
    <lineage>
        <taxon>Eukaryota</taxon>
        <taxon>Viridiplantae</taxon>
        <taxon>Streptophyta</taxon>
        <taxon>Embryophyta</taxon>
        <taxon>Tracheophyta</taxon>
        <taxon>Spermatophyta</taxon>
        <taxon>Magnoliopsida</taxon>
        <taxon>Ranunculales</taxon>
        <taxon>Papaveraceae</taxon>
        <taxon>Papaveroideae</taxon>
        <taxon>Papaver</taxon>
    </lineage>
</organism>
<dbReference type="EMBL" id="JAJJMA010152709">
    <property type="protein sequence ID" value="MCL7035044.1"/>
    <property type="molecule type" value="Genomic_DNA"/>
</dbReference>
<accession>A0AA41RQB1</accession>
<dbReference type="EMBL" id="JAJJMA010012679">
    <property type="protein sequence ID" value="MCL7022576.1"/>
    <property type="molecule type" value="Genomic_DNA"/>
</dbReference>
<evidence type="ECO:0000313" key="4">
    <source>
        <dbReference type="Proteomes" id="UP001177140"/>
    </source>
</evidence>
<dbReference type="Gene3D" id="3.40.630.30">
    <property type="match status" value="1"/>
</dbReference>
<feature type="domain" description="N-acetyltransferase" evidence="1">
    <location>
        <begin position="64"/>
        <end position="98"/>
    </location>
</feature>
<comment type="caution">
    <text evidence="2">The sequence shown here is derived from an EMBL/GenBank/DDBJ whole genome shotgun (WGS) entry which is preliminary data.</text>
</comment>
<reference evidence="2" key="1">
    <citation type="submission" date="2022-03" db="EMBL/GenBank/DDBJ databases">
        <title>A functionally conserved STORR gene fusion in Papaver species that diverged 16.8 million years ago.</title>
        <authorList>
            <person name="Catania T."/>
        </authorList>
    </citation>
    <scope>NUCLEOTIDE SEQUENCE</scope>
    <source>
        <strain evidence="2">S-191538</strain>
    </source>
</reference>
<dbReference type="Proteomes" id="UP001177140">
    <property type="component" value="Unassembled WGS sequence"/>
</dbReference>